<accession>A0A2G5ED82</accession>
<organism evidence="4 5">
    <name type="scientific">Aquilegia coerulea</name>
    <name type="common">Rocky mountain columbine</name>
    <dbReference type="NCBI Taxonomy" id="218851"/>
    <lineage>
        <taxon>Eukaryota</taxon>
        <taxon>Viridiplantae</taxon>
        <taxon>Streptophyta</taxon>
        <taxon>Embryophyta</taxon>
        <taxon>Tracheophyta</taxon>
        <taxon>Spermatophyta</taxon>
        <taxon>Magnoliopsida</taxon>
        <taxon>Ranunculales</taxon>
        <taxon>Ranunculaceae</taxon>
        <taxon>Thalictroideae</taxon>
        <taxon>Aquilegia</taxon>
    </lineage>
</organism>
<evidence type="ECO:0000313" key="4">
    <source>
        <dbReference type="EMBL" id="PIA53671.1"/>
    </source>
</evidence>
<evidence type="ECO:0000256" key="1">
    <source>
        <dbReference type="PROSITE-ProRule" id="PRU00529"/>
    </source>
</evidence>
<feature type="compositionally biased region" description="Basic and acidic residues" evidence="2">
    <location>
        <begin position="150"/>
        <end position="163"/>
    </location>
</feature>
<dbReference type="InterPro" id="IPR004114">
    <property type="entry name" value="THUMP_dom"/>
</dbReference>
<feature type="compositionally biased region" description="Basic residues" evidence="2">
    <location>
        <begin position="13"/>
        <end position="27"/>
    </location>
</feature>
<proteinExistence type="predicted"/>
<dbReference type="SMART" id="SM00981">
    <property type="entry name" value="THUMP"/>
    <property type="match status" value="1"/>
</dbReference>
<dbReference type="GO" id="GO:0003723">
    <property type="term" value="F:RNA binding"/>
    <property type="evidence" value="ECO:0007669"/>
    <property type="project" value="UniProtKB-UniRule"/>
</dbReference>
<feature type="compositionally biased region" description="Polar residues" evidence="2">
    <location>
        <begin position="1"/>
        <end position="10"/>
    </location>
</feature>
<dbReference type="InParanoid" id="A0A2G5ED82"/>
<dbReference type="AlphaFoldDB" id="A0A2G5ED82"/>
<dbReference type="InterPro" id="IPR040183">
    <property type="entry name" value="THUMPD1-like"/>
</dbReference>
<dbReference type="EMBL" id="KZ305026">
    <property type="protein sequence ID" value="PIA53671.1"/>
    <property type="molecule type" value="Genomic_DNA"/>
</dbReference>
<feature type="domain" description="THUMP" evidence="3">
    <location>
        <begin position="230"/>
        <end position="336"/>
    </location>
</feature>
<gene>
    <name evidence="4" type="ORF">AQUCO_00900329v1</name>
</gene>
<reference evidence="4 5" key="1">
    <citation type="submission" date="2017-09" db="EMBL/GenBank/DDBJ databases">
        <title>WGS assembly of Aquilegia coerulea Goldsmith.</title>
        <authorList>
            <person name="Hodges S."/>
            <person name="Kramer E."/>
            <person name="Nordborg M."/>
            <person name="Tomkins J."/>
            <person name="Borevitz J."/>
            <person name="Derieg N."/>
            <person name="Yan J."/>
            <person name="Mihaltcheva S."/>
            <person name="Hayes R.D."/>
            <person name="Rokhsar D."/>
        </authorList>
    </citation>
    <scope>NUCLEOTIDE SEQUENCE [LARGE SCALE GENOMIC DNA]</scope>
    <source>
        <strain evidence="5">cv. Goldsmith</strain>
    </source>
</reference>
<dbReference type="SUPFAM" id="SSF143437">
    <property type="entry name" value="THUMP domain-like"/>
    <property type="match status" value="1"/>
</dbReference>
<evidence type="ECO:0000313" key="5">
    <source>
        <dbReference type="Proteomes" id="UP000230069"/>
    </source>
</evidence>
<feature type="compositionally biased region" description="Basic and acidic residues" evidence="2">
    <location>
        <begin position="122"/>
        <end position="139"/>
    </location>
</feature>
<dbReference type="Pfam" id="PF02926">
    <property type="entry name" value="THUMP"/>
    <property type="match status" value="1"/>
</dbReference>
<dbReference type="PANTHER" id="PTHR13452">
    <property type="entry name" value="THUMP DOMAIN CONTAINING PROTEIN 1-RELATED"/>
    <property type="match status" value="1"/>
</dbReference>
<evidence type="ECO:0000259" key="3">
    <source>
        <dbReference type="PROSITE" id="PS51165"/>
    </source>
</evidence>
<dbReference type="CDD" id="cd11717">
    <property type="entry name" value="THUMP_THUMPD1_like"/>
    <property type="match status" value="1"/>
</dbReference>
<evidence type="ECO:0000256" key="2">
    <source>
        <dbReference type="SAM" id="MobiDB-lite"/>
    </source>
</evidence>
<feature type="compositionally biased region" description="Acidic residues" evidence="2">
    <location>
        <begin position="94"/>
        <end position="105"/>
    </location>
</feature>
<feature type="region of interest" description="Disordered" evidence="2">
    <location>
        <begin position="1"/>
        <end position="37"/>
    </location>
</feature>
<name>A0A2G5ED82_AQUCA</name>
<dbReference type="FunFam" id="3.30.2300.10:FF:000001">
    <property type="entry name" value="THUMP domain-containing protein 1"/>
    <property type="match status" value="1"/>
</dbReference>
<dbReference type="Proteomes" id="UP000230069">
    <property type="component" value="Unassembled WGS sequence"/>
</dbReference>
<protein>
    <recommendedName>
        <fullName evidence="3">THUMP domain-containing protein</fullName>
    </recommendedName>
</protein>
<dbReference type="GO" id="GO:0006400">
    <property type="term" value="P:tRNA modification"/>
    <property type="evidence" value="ECO:0007669"/>
    <property type="project" value="InterPro"/>
</dbReference>
<dbReference type="STRING" id="218851.A0A2G5ED82"/>
<keyword evidence="1" id="KW-0694">RNA-binding</keyword>
<dbReference type="FunCoup" id="A0A2G5ED82">
    <property type="interactions" value="1508"/>
</dbReference>
<dbReference type="Gene3D" id="3.30.2300.10">
    <property type="entry name" value="THUMP superfamily"/>
    <property type="match status" value="1"/>
</dbReference>
<dbReference type="PANTHER" id="PTHR13452:SF10">
    <property type="entry name" value="THUMP DOMAIN-CONTAINING PROTEIN 1"/>
    <property type="match status" value="1"/>
</dbReference>
<sequence>MAAENKPNNGNKDKKRKRYLSHSKSVKKGSYPLHPGVQGFFITCDGGRERQASQEAINVLDTFYEQLVDDEDSGVNPAAMPNKPLNKKIKFSDSDSDSSSDDEESGQPKEEDAHNENQTNEDGEKQHLEKTVEQEEDANRQNQTDEAEESSAKKQRLETDLPKCENVVNDEPKNKSIDKLIDDELRELKDRSKRRFVGLDSGCNGVVFVQMLKRNGDPGPAEIVKHMMTSAAATRKHMSRFILRVLPVELTCYASEEEISKAIKPLIDQYFPAEAQTPLKFAVLYDARANTGIDRMAIIKAVAKSVPEPHKVDLNNPDKSIIVQIAKTVCSIGVVEKYKELSKYNLRQLTSPKA</sequence>
<feature type="region of interest" description="Disordered" evidence="2">
    <location>
        <begin position="71"/>
        <end position="170"/>
    </location>
</feature>
<feature type="compositionally biased region" description="Basic and acidic residues" evidence="2">
    <location>
        <begin position="106"/>
        <end position="115"/>
    </location>
</feature>
<keyword evidence="5" id="KW-1185">Reference proteome</keyword>
<dbReference type="PROSITE" id="PS51165">
    <property type="entry name" value="THUMP"/>
    <property type="match status" value="1"/>
</dbReference>
<dbReference type="OrthoDB" id="367221at2759"/>